<dbReference type="EC" id="2.7.13.3" evidence="3"/>
<feature type="domain" description="PAS" evidence="15">
    <location>
        <begin position="814"/>
        <end position="852"/>
    </location>
</feature>
<feature type="domain" description="CBS" evidence="17">
    <location>
        <begin position="20"/>
        <end position="96"/>
    </location>
</feature>
<evidence type="ECO:0000313" key="18">
    <source>
        <dbReference type="EMBL" id="VXD12719.1"/>
    </source>
</evidence>
<dbReference type="Pfam" id="PF08447">
    <property type="entry name" value="PAS_3"/>
    <property type="match status" value="2"/>
</dbReference>
<feature type="coiled-coil region" evidence="11">
    <location>
        <begin position="1321"/>
        <end position="1348"/>
    </location>
</feature>
<evidence type="ECO:0000259" key="12">
    <source>
        <dbReference type="PROSITE" id="PS50046"/>
    </source>
</evidence>
<evidence type="ECO:0000256" key="3">
    <source>
        <dbReference type="ARBA" id="ARBA00012438"/>
    </source>
</evidence>
<evidence type="ECO:0000256" key="4">
    <source>
        <dbReference type="ARBA" id="ARBA00022553"/>
    </source>
</evidence>
<dbReference type="InterPro" id="IPR005467">
    <property type="entry name" value="His_kinase_dom"/>
</dbReference>
<evidence type="ECO:0000259" key="17">
    <source>
        <dbReference type="PROSITE" id="PS51371"/>
    </source>
</evidence>
<keyword evidence="6 18" id="KW-0418">Kinase</keyword>
<dbReference type="SMART" id="SM00091">
    <property type="entry name" value="PAS"/>
    <property type="match status" value="5"/>
</dbReference>
<feature type="domain" description="CBS" evidence="17">
    <location>
        <begin position="105"/>
        <end position="165"/>
    </location>
</feature>
<dbReference type="GO" id="GO:0005886">
    <property type="term" value="C:plasma membrane"/>
    <property type="evidence" value="ECO:0007669"/>
    <property type="project" value="TreeGrafter"/>
</dbReference>
<dbReference type="PROSITE" id="PS50112">
    <property type="entry name" value="PAS"/>
    <property type="match status" value="5"/>
</dbReference>
<dbReference type="Pfam" id="PF13426">
    <property type="entry name" value="PAS_9"/>
    <property type="match status" value="3"/>
</dbReference>
<dbReference type="CDD" id="cd17774">
    <property type="entry name" value="CBS_two-component_sensor_histidine_kinase_repeat2"/>
    <property type="match status" value="1"/>
</dbReference>
<feature type="domain" description="PAC" evidence="16">
    <location>
        <begin position="1151"/>
        <end position="1203"/>
    </location>
</feature>
<organism evidence="18 19">
    <name type="scientific">Planktothrix paucivesiculata PCC 9631</name>
    <dbReference type="NCBI Taxonomy" id="671071"/>
    <lineage>
        <taxon>Bacteria</taxon>
        <taxon>Bacillati</taxon>
        <taxon>Cyanobacteriota</taxon>
        <taxon>Cyanophyceae</taxon>
        <taxon>Oscillatoriophycideae</taxon>
        <taxon>Oscillatoriales</taxon>
        <taxon>Microcoleaceae</taxon>
        <taxon>Planktothrix</taxon>
    </lineage>
</organism>
<dbReference type="PROSITE" id="PS51371">
    <property type="entry name" value="CBS"/>
    <property type="match status" value="4"/>
</dbReference>
<gene>
    <name evidence="18" type="ORF">PL9631_1060171</name>
</gene>
<dbReference type="SMART" id="SM00086">
    <property type="entry name" value="PAC"/>
    <property type="match status" value="5"/>
</dbReference>
<dbReference type="Gene3D" id="3.10.580.10">
    <property type="entry name" value="CBS-domain"/>
    <property type="match status" value="2"/>
</dbReference>
<dbReference type="CDD" id="cd16922">
    <property type="entry name" value="HATPase_EvgS-ArcB-TorS-like"/>
    <property type="match status" value="1"/>
</dbReference>
<dbReference type="RefSeq" id="WP_083623920.1">
    <property type="nucleotide sequence ID" value="NZ_LR735026.1"/>
</dbReference>
<dbReference type="SUPFAM" id="SSF47384">
    <property type="entry name" value="Homodimeric domain of signal transducing histidine kinase"/>
    <property type="match status" value="1"/>
</dbReference>
<dbReference type="CDD" id="cd17546">
    <property type="entry name" value="REC_hyHK_CKI1_RcsC-like"/>
    <property type="match status" value="1"/>
</dbReference>
<feature type="modified residue" description="4-aspartylphosphate" evidence="9">
    <location>
        <position position="1654"/>
    </location>
</feature>
<feature type="domain" description="Response regulatory" evidence="14">
    <location>
        <begin position="1605"/>
        <end position="1723"/>
    </location>
</feature>
<dbReference type="GO" id="GO:0009927">
    <property type="term" value="F:histidine phosphotransfer kinase activity"/>
    <property type="evidence" value="ECO:0007669"/>
    <property type="project" value="TreeGrafter"/>
</dbReference>
<feature type="domain" description="PAS" evidence="15">
    <location>
        <begin position="966"/>
        <end position="997"/>
    </location>
</feature>
<dbReference type="Pfam" id="PF02518">
    <property type="entry name" value="HATPase_c"/>
    <property type="match status" value="1"/>
</dbReference>
<dbReference type="InterPro" id="IPR036890">
    <property type="entry name" value="HATPase_C_sf"/>
</dbReference>
<dbReference type="SMART" id="SM00065">
    <property type="entry name" value="GAF"/>
    <property type="match status" value="1"/>
</dbReference>
<dbReference type="Gene3D" id="3.30.450.20">
    <property type="entry name" value="PAS domain"/>
    <property type="match status" value="5"/>
</dbReference>
<dbReference type="InterPro" id="IPR001789">
    <property type="entry name" value="Sig_transdc_resp-reg_receiver"/>
</dbReference>
<evidence type="ECO:0000256" key="10">
    <source>
        <dbReference type="PROSITE-ProRule" id="PRU00703"/>
    </source>
</evidence>
<dbReference type="FunFam" id="3.30.450.20:FF:000099">
    <property type="entry name" value="Sensory box sensor histidine kinase"/>
    <property type="match status" value="1"/>
</dbReference>
<dbReference type="PROSITE" id="PS50110">
    <property type="entry name" value="RESPONSE_REGULATORY"/>
    <property type="match status" value="1"/>
</dbReference>
<evidence type="ECO:0000256" key="7">
    <source>
        <dbReference type="ARBA" id="ARBA00023012"/>
    </source>
</evidence>
<keyword evidence="11" id="KW-0175">Coiled coil</keyword>
<evidence type="ECO:0000256" key="11">
    <source>
        <dbReference type="SAM" id="Coils"/>
    </source>
</evidence>
<feature type="domain" description="CBS" evidence="17">
    <location>
        <begin position="240"/>
        <end position="298"/>
    </location>
</feature>
<dbReference type="FunFam" id="3.30.565.10:FF:000010">
    <property type="entry name" value="Sensor histidine kinase RcsC"/>
    <property type="match status" value="1"/>
</dbReference>
<keyword evidence="5" id="KW-0808">Transferase</keyword>
<name>A0A7Z9BKA2_9CYAN</name>
<keyword evidence="4 9" id="KW-0597">Phosphoprotein</keyword>
<dbReference type="CDD" id="cd00082">
    <property type="entry name" value="HisKA"/>
    <property type="match status" value="1"/>
</dbReference>
<accession>A0A7Z9BKA2</accession>
<evidence type="ECO:0000313" key="19">
    <source>
        <dbReference type="Proteomes" id="UP000182190"/>
    </source>
</evidence>
<dbReference type="Pfam" id="PF01590">
    <property type="entry name" value="GAF"/>
    <property type="match status" value="1"/>
</dbReference>
<dbReference type="PROSITE" id="PS50046">
    <property type="entry name" value="PHYTOCHROME_2"/>
    <property type="match status" value="1"/>
</dbReference>
<feature type="domain" description="PAC" evidence="16">
    <location>
        <begin position="1024"/>
        <end position="1076"/>
    </location>
</feature>
<feature type="coiled-coil region" evidence="11">
    <location>
        <begin position="772"/>
        <end position="799"/>
    </location>
</feature>
<feature type="domain" description="PAC" evidence="16">
    <location>
        <begin position="596"/>
        <end position="648"/>
    </location>
</feature>
<dbReference type="InterPro" id="IPR000700">
    <property type="entry name" value="PAS-assoc_C"/>
</dbReference>
<dbReference type="Gene3D" id="3.40.50.2300">
    <property type="match status" value="1"/>
</dbReference>
<sequence length="1728" mass="194569">MLTSLTSASAITQTELRSAIVRNPLIVAPDTTVRDAIAQMSGLHTVCSTSTTGDNRPEELHLEARSSCVLIAENQKLLGILTERDVVRLSTEKRSLESLLVREVMAHPVVTLYESAFADLFLAINLLKQHRIRHLPILNDQDQIVGLLTHETLRQTSRPADLLRLRLVAEVMIANVVSVSPDSPILQIAELMAKHRVSSVVIVQEQDGLFIPIGFVTERDLVQCQALNLDLETCMADQVMNISVFPVRKDDSLWVVQQIMEQHLIRHLVVTGEEGELLGIITQTSILQALNPLELYKLAEVLEQKVLRLEAEKIELLTHRNLELERQVEERTAILKAKAKQEELITNLATQIRSSLNLSEILKTTVEQIRSHLNCDRTVIWQLQTDSSVIVVAEASSSQDVYDLGTQTTDPCFSDWIDVYTHGRVRVVPDIYTTPMTDCHRQSLEDLQIRAKIIVPILQGQTLWGLLVASESNKPRQWLTEEITLLQQLATQVAIAIQQATAYQQIETELAEKRKIEAALIESQNRYITLAAAVPVGIFRTDTQGNCIYVNTSWCSLTGLTPSEAIGGGWTQAIHPQDRDKIVSEWYFAVHENRPFQLEYRYQRPDGLITWVFGQAIGERDINGEIIGYVGTATDITERKQDSEILENLIEGTSAVTGEDFFPAMAEHISKAFELDRIVITELRNGVFCKLVDFSNHQFQADHVNEDFEELYVKSDLGLALQNQAGESLGYIAIWNKTLKNSSNLGKIIDILRVFATRAEAEIERLRVTEALQQRNQELRQAQSSLEEFNLSLESLVRQQTKEVLNLNILQKAILDGADYSIISTDLQGVIQTFNAGAEKMLGYRAEEVIGKVTPEIFHDRAEVEAHAQDLSQKLGQTLKPGFDLLVSRSQKSLINEKEWTHIRKDGSRFPVLVSVTALHDLQGKIIGYLGIGKDITQSKQAELEREKLLQELSAFKLGLDQAAIVSITNIQGVITYVNDRFCEISGYSRDQLIGKTHRLINSGYHHPCFFKQLWWTIIQGKVWRGEICNRTKNGDFYWVDSTIVPFLDGQGKPFQYLGIRFDISDRKKIEAELAKSEAQFRGLVEGANDVIWSFDLEGLYTYLSPQFETLFGWKPSEWMGKSFVDLVHPDDLEILIKNNHQYILAGEISHNLEIRHLHRDGHYVWVRISATAIKNEQGTIIGRQGILSDISDLKQAEIGLQASENRFRRVFASNIVGMMFTDFSGQIIDANDRFLEITGYSREDLNNHRINWAAITPPEHIANDYKAMEYLRLYGAIDPWEKEYYRPDGSRIPVLIGVALLSDNQNDSSCVCVVVDITDRKQYEVQLQQTNLELARATRMKDEFLANMSHELRTPLNAILGMSEALQEEIFGPLNQKQHQSVQTIEKSGIHLLALINDILDVAKIESGKIELNCTPTPITELCESSLIFIKQQALKKRILIQTEISPYLPNLLIDERRIRQVLINLLNNAIKFTPEGGRVSLTVTFESSTETALSNHYISFAVTDTGIGITPENLAKLFQPFVQIDSALNRQYAGTGLGLTLVKKIVEMHGGEVEVKSTINLGSCFTFRLPCQDLLLLTPQSSQETAINLDPNSTTQVLEKFPVILLAEDHEANIITISRYLKAKGYQIILAENGQEAIDQAKLHKPDLILMDIQMPIMDGLEAIQRIREDSDHKLANIPIIALTALAMTSDKQKCLEAGANDYLTKPVKLSQLTSTIQQILAQGKN</sequence>
<comment type="catalytic activity">
    <reaction evidence="1">
        <text>ATP + protein L-histidine = ADP + protein N-phospho-L-histidine.</text>
        <dbReference type="EC" id="2.7.13.3"/>
    </reaction>
</comment>
<feature type="domain" description="PAS" evidence="15">
    <location>
        <begin position="523"/>
        <end position="593"/>
    </location>
</feature>
<dbReference type="SUPFAM" id="SSF55785">
    <property type="entry name" value="PYP-like sensor domain (PAS domain)"/>
    <property type="match status" value="5"/>
</dbReference>
<dbReference type="SMART" id="SM00387">
    <property type="entry name" value="HATPase_c"/>
    <property type="match status" value="1"/>
</dbReference>
<evidence type="ECO:0000256" key="2">
    <source>
        <dbReference type="ARBA" id="ARBA00006402"/>
    </source>
</evidence>
<dbReference type="Gene3D" id="3.30.565.10">
    <property type="entry name" value="Histidine kinase-like ATPase, C-terminal domain"/>
    <property type="match status" value="1"/>
</dbReference>
<dbReference type="InterPro" id="IPR036097">
    <property type="entry name" value="HisK_dim/P_sf"/>
</dbReference>
<comment type="similarity">
    <text evidence="2">In the N-terminal section; belongs to the phytochrome family.</text>
</comment>
<dbReference type="SUPFAM" id="SSF52172">
    <property type="entry name" value="CheY-like"/>
    <property type="match status" value="1"/>
</dbReference>
<dbReference type="InterPro" id="IPR003594">
    <property type="entry name" value="HATPase_dom"/>
</dbReference>
<feature type="domain" description="PAS" evidence="15">
    <location>
        <begin position="1204"/>
        <end position="1246"/>
    </location>
</feature>
<keyword evidence="10" id="KW-0129">CBS domain</keyword>
<evidence type="ECO:0000259" key="15">
    <source>
        <dbReference type="PROSITE" id="PS50112"/>
    </source>
</evidence>
<feature type="coiled-coil region" evidence="11">
    <location>
        <begin position="299"/>
        <end position="327"/>
    </location>
</feature>
<dbReference type="SUPFAM" id="SSF55874">
    <property type="entry name" value="ATPase domain of HSP90 chaperone/DNA topoisomerase II/histidine kinase"/>
    <property type="match status" value="1"/>
</dbReference>
<keyword evidence="7" id="KW-0902">Two-component regulatory system</keyword>
<feature type="domain" description="CBS" evidence="17">
    <location>
        <begin position="172"/>
        <end position="231"/>
    </location>
</feature>
<dbReference type="FunFam" id="1.10.287.130:FF:000145">
    <property type="entry name" value="Sensory transduction histidine kinase"/>
    <property type="match status" value="1"/>
</dbReference>
<evidence type="ECO:0000259" key="16">
    <source>
        <dbReference type="PROSITE" id="PS50113"/>
    </source>
</evidence>
<feature type="domain" description="Histidine kinase" evidence="13">
    <location>
        <begin position="1348"/>
        <end position="1575"/>
    </location>
</feature>
<dbReference type="SUPFAM" id="SSF54631">
    <property type="entry name" value="CBS-domain pair"/>
    <property type="match status" value="2"/>
</dbReference>
<feature type="domain" description="PAS" evidence="15">
    <location>
        <begin position="1077"/>
        <end position="1148"/>
    </location>
</feature>
<dbReference type="InterPro" id="IPR046342">
    <property type="entry name" value="CBS_dom_sf"/>
</dbReference>
<evidence type="ECO:0000256" key="9">
    <source>
        <dbReference type="PROSITE-ProRule" id="PRU00169"/>
    </source>
</evidence>
<dbReference type="PANTHER" id="PTHR43047">
    <property type="entry name" value="TWO-COMPONENT HISTIDINE PROTEIN KINASE"/>
    <property type="match status" value="1"/>
</dbReference>
<feature type="domain" description="Phytochrome chromophore attachment site" evidence="12">
    <location>
        <begin position="357"/>
        <end position="492"/>
    </location>
</feature>
<evidence type="ECO:0000256" key="1">
    <source>
        <dbReference type="ARBA" id="ARBA00000085"/>
    </source>
</evidence>
<dbReference type="NCBIfam" id="TIGR00229">
    <property type="entry name" value="sensory_box"/>
    <property type="match status" value="5"/>
</dbReference>
<dbReference type="Proteomes" id="UP000182190">
    <property type="component" value="Unassembled WGS sequence"/>
</dbReference>
<dbReference type="InterPro" id="IPR029016">
    <property type="entry name" value="GAF-like_dom_sf"/>
</dbReference>
<dbReference type="Gene3D" id="3.30.450.40">
    <property type="match status" value="1"/>
</dbReference>
<dbReference type="Pfam" id="PF00072">
    <property type="entry name" value="Response_reg"/>
    <property type="match status" value="1"/>
</dbReference>
<evidence type="ECO:0000256" key="5">
    <source>
        <dbReference type="ARBA" id="ARBA00022679"/>
    </source>
</evidence>
<dbReference type="InterPro" id="IPR003018">
    <property type="entry name" value="GAF"/>
</dbReference>
<evidence type="ECO:0000256" key="8">
    <source>
        <dbReference type="ARBA" id="ARBA00074306"/>
    </source>
</evidence>
<dbReference type="CDD" id="cd04620">
    <property type="entry name" value="CBS_two-component_sensor_histidine_kinase_repeat1"/>
    <property type="match status" value="1"/>
</dbReference>
<keyword evidence="19" id="KW-1185">Reference proteome</keyword>
<proteinExistence type="inferred from homology"/>
<dbReference type="EMBL" id="CZCS02000009">
    <property type="protein sequence ID" value="VXD12719.1"/>
    <property type="molecule type" value="Genomic_DNA"/>
</dbReference>
<dbReference type="InterPro" id="IPR011006">
    <property type="entry name" value="CheY-like_superfamily"/>
</dbReference>
<dbReference type="InterPro" id="IPR000644">
    <property type="entry name" value="CBS_dom"/>
</dbReference>
<dbReference type="SMART" id="SM00388">
    <property type="entry name" value="HisKA"/>
    <property type="match status" value="1"/>
</dbReference>
<dbReference type="SMART" id="SM00116">
    <property type="entry name" value="CBS"/>
    <property type="match status" value="4"/>
</dbReference>
<dbReference type="PROSITE" id="PS50113">
    <property type="entry name" value="PAC"/>
    <property type="match status" value="5"/>
</dbReference>
<dbReference type="SUPFAM" id="SSF55781">
    <property type="entry name" value="GAF domain-like"/>
    <property type="match status" value="1"/>
</dbReference>
<dbReference type="GO" id="GO:0000155">
    <property type="term" value="F:phosphorelay sensor kinase activity"/>
    <property type="evidence" value="ECO:0007669"/>
    <property type="project" value="InterPro"/>
</dbReference>
<dbReference type="CDD" id="cd00130">
    <property type="entry name" value="PAS"/>
    <property type="match status" value="5"/>
</dbReference>
<comment type="caution">
    <text evidence="18">The sequence shown here is derived from an EMBL/GenBank/DDBJ whole genome shotgun (WGS) entry which is preliminary data.</text>
</comment>
<protein>
    <recommendedName>
        <fullName evidence="8">Circadian input-output histidine kinase CikA</fullName>
        <ecNumber evidence="3">2.7.13.3</ecNumber>
    </recommendedName>
</protein>
<evidence type="ECO:0000259" key="14">
    <source>
        <dbReference type="PROSITE" id="PS50110"/>
    </source>
</evidence>
<dbReference type="Pfam" id="PF00512">
    <property type="entry name" value="HisKA"/>
    <property type="match status" value="1"/>
</dbReference>
<dbReference type="OrthoDB" id="415806at2"/>
<dbReference type="InterPro" id="IPR004358">
    <property type="entry name" value="Sig_transdc_His_kin-like_C"/>
</dbReference>
<dbReference type="Gene3D" id="1.10.287.130">
    <property type="match status" value="1"/>
</dbReference>
<dbReference type="InterPro" id="IPR013655">
    <property type="entry name" value="PAS_fold_3"/>
</dbReference>
<evidence type="ECO:0000256" key="6">
    <source>
        <dbReference type="ARBA" id="ARBA00022777"/>
    </source>
</evidence>
<dbReference type="PRINTS" id="PR00344">
    <property type="entry name" value="BCTRLSENSOR"/>
</dbReference>
<dbReference type="InterPro" id="IPR016132">
    <property type="entry name" value="Phyto_chromo_attachment"/>
</dbReference>
<evidence type="ECO:0000259" key="13">
    <source>
        <dbReference type="PROSITE" id="PS50109"/>
    </source>
</evidence>
<dbReference type="SMART" id="SM00448">
    <property type="entry name" value="REC"/>
    <property type="match status" value="1"/>
</dbReference>
<dbReference type="InterPro" id="IPR000014">
    <property type="entry name" value="PAS"/>
</dbReference>
<dbReference type="PANTHER" id="PTHR43047:SF63">
    <property type="entry name" value="HISTIDINE KINASE"/>
    <property type="match status" value="1"/>
</dbReference>
<dbReference type="PROSITE" id="PS50109">
    <property type="entry name" value="HIS_KIN"/>
    <property type="match status" value="1"/>
</dbReference>
<dbReference type="InterPro" id="IPR035965">
    <property type="entry name" value="PAS-like_dom_sf"/>
</dbReference>
<dbReference type="InterPro" id="IPR001610">
    <property type="entry name" value="PAC"/>
</dbReference>
<feature type="domain" description="PAC" evidence="16">
    <location>
        <begin position="896"/>
        <end position="948"/>
    </location>
</feature>
<dbReference type="Pfam" id="PF00571">
    <property type="entry name" value="CBS"/>
    <property type="match status" value="4"/>
</dbReference>
<reference evidence="18" key="1">
    <citation type="submission" date="2019-10" db="EMBL/GenBank/DDBJ databases">
        <authorList>
            <consortium name="Genoscope - CEA"/>
            <person name="William W."/>
        </authorList>
    </citation>
    <scope>NUCLEOTIDE SEQUENCE [LARGE SCALE GENOMIC DNA]</scope>
    <source>
        <strain evidence="18">BBR_PRJEB10994</strain>
    </source>
</reference>
<feature type="domain" description="PAC" evidence="16">
    <location>
        <begin position="1279"/>
        <end position="1330"/>
    </location>
</feature>
<dbReference type="InterPro" id="IPR003661">
    <property type="entry name" value="HisK_dim/P_dom"/>
</dbReference>